<dbReference type="InterPro" id="IPR051906">
    <property type="entry name" value="TolC-like"/>
</dbReference>
<dbReference type="GO" id="GO:1990281">
    <property type="term" value="C:efflux pump complex"/>
    <property type="evidence" value="ECO:0007669"/>
    <property type="project" value="TreeGrafter"/>
</dbReference>
<dbReference type="KEGG" id="blq:L21SP5_02211"/>
<evidence type="ECO:0000313" key="11">
    <source>
        <dbReference type="EMBL" id="ALO15844.1"/>
    </source>
</evidence>
<keyword evidence="4" id="KW-1134">Transmembrane beta strand</keyword>
<keyword evidence="6" id="KW-0472">Membrane</keyword>
<protein>
    <submittedName>
        <fullName evidence="11">Type I secretion outer membrane protein, TolC family</fullName>
    </submittedName>
</protein>
<dbReference type="EMBL" id="CP013118">
    <property type="protein sequence ID" value="ALO15844.1"/>
    <property type="molecule type" value="Genomic_DNA"/>
</dbReference>
<dbReference type="PANTHER" id="PTHR30026">
    <property type="entry name" value="OUTER MEMBRANE PROTEIN TOLC"/>
    <property type="match status" value="1"/>
</dbReference>
<dbReference type="InterPro" id="IPR003423">
    <property type="entry name" value="OMP_efflux"/>
</dbReference>
<dbReference type="PATRIC" id="fig|1307839.3.peg.2329"/>
<dbReference type="OrthoDB" id="367883at2"/>
<feature type="signal peptide" evidence="10">
    <location>
        <begin position="1"/>
        <end position="19"/>
    </location>
</feature>
<evidence type="ECO:0000256" key="8">
    <source>
        <dbReference type="SAM" id="Coils"/>
    </source>
</evidence>
<dbReference type="PANTHER" id="PTHR30026:SF20">
    <property type="entry name" value="OUTER MEMBRANE PROTEIN TOLC"/>
    <property type="match status" value="1"/>
</dbReference>
<reference evidence="11 12" key="1">
    <citation type="submission" date="2015-11" db="EMBL/GenBank/DDBJ databases">
        <title>Description and complete genome sequence of a novel strain predominating in hypersaline microbial mats and representing a new family of the Bacteriodetes phylum.</title>
        <authorList>
            <person name="Spring S."/>
            <person name="Bunk B."/>
            <person name="Sproer C."/>
            <person name="Klenk H.-P."/>
        </authorList>
    </citation>
    <scope>NUCLEOTIDE SEQUENCE [LARGE SCALE GENOMIC DNA]</scope>
    <source>
        <strain evidence="11 12">L21-Spi-D4</strain>
    </source>
</reference>
<dbReference type="GO" id="GO:0015288">
    <property type="term" value="F:porin activity"/>
    <property type="evidence" value="ECO:0007669"/>
    <property type="project" value="TreeGrafter"/>
</dbReference>
<gene>
    <name evidence="11" type="ORF">L21SP5_02211</name>
</gene>
<dbReference type="GO" id="GO:0015562">
    <property type="term" value="F:efflux transmembrane transporter activity"/>
    <property type="evidence" value="ECO:0007669"/>
    <property type="project" value="InterPro"/>
</dbReference>
<proteinExistence type="inferred from homology"/>
<dbReference type="Proteomes" id="UP000064893">
    <property type="component" value="Chromosome"/>
</dbReference>
<evidence type="ECO:0000256" key="7">
    <source>
        <dbReference type="ARBA" id="ARBA00023237"/>
    </source>
</evidence>
<dbReference type="Pfam" id="PF02321">
    <property type="entry name" value="OEP"/>
    <property type="match status" value="2"/>
</dbReference>
<dbReference type="GO" id="GO:0009279">
    <property type="term" value="C:cell outer membrane"/>
    <property type="evidence" value="ECO:0007669"/>
    <property type="project" value="UniProtKB-SubCell"/>
</dbReference>
<comment type="similarity">
    <text evidence="2">Belongs to the outer membrane factor (OMF) (TC 1.B.17) family.</text>
</comment>
<evidence type="ECO:0000256" key="10">
    <source>
        <dbReference type="SAM" id="SignalP"/>
    </source>
</evidence>
<evidence type="ECO:0000256" key="9">
    <source>
        <dbReference type="SAM" id="MobiDB-lite"/>
    </source>
</evidence>
<evidence type="ECO:0000256" key="6">
    <source>
        <dbReference type="ARBA" id="ARBA00023136"/>
    </source>
</evidence>
<dbReference type="STRING" id="1307839.L21SP5_02211"/>
<evidence type="ECO:0000256" key="1">
    <source>
        <dbReference type="ARBA" id="ARBA00004442"/>
    </source>
</evidence>
<keyword evidence="7" id="KW-0998">Cell outer membrane</keyword>
<dbReference type="AlphaFoldDB" id="A0A0S2I0J7"/>
<sequence precursor="true">MRKLIILPVIMLFSALGWAQNETSQATDSVMSLQQAINYALEHNHDVQKAELEVLKAKKKVWETTAIGLPQVSASGAYSYMLTVPDALEQFSSLGDMFEPIYQAIGTNSTALVEAGLLDPSAVPQGPSDGGGETTSTDDLRTTATLDVSVSQLIFNGSYIVGLQASKTYKQLSKYMEQQSIVDLRETVTNAYAGVLIAKESMQVLDEILKTTQESIKEMEAMYEEGFVENTDVDQLRLTAATIETNKKNLKLQTKIAKEMLKLSLGMELEHPLQLADDLETVMSQNNVTTAKGFDFDVTQNINYQLLDTQEKLKELDVKNVKAEFLPTVAAFYNHQENFNDKAFNLQPRDVVGVNVEIPIFTSWGRMSKLKQREIELEQTRHDKANAANGLKIQYRNTLNQYLTALNTYGNNKSNMDLAKRIYEKTQVKYKEGVSTSFDLSQAQNQYLQAQSNYFQSIMKLIEAKASLDKLSYQYQPIEN</sequence>
<keyword evidence="8" id="KW-0175">Coiled coil</keyword>
<evidence type="ECO:0000313" key="12">
    <source>
        <dbReference type="Proteomes" id="UP000064893"/>
    </source>
</evidence>
<comment type="subcellular location">
    <subcellularLocation>
        <location evidence="1">Cell outer membrane</location>
    </subcellularLocation>
</comment>
<evidence type="ECO:0000256" key="2">
    <source>
        <dbReference type="ARBA" id="ARBA00007613"/>
    </source>
</evidence>
<evidence type="ECO:0000256" key="5">
    <source>
        <dbReference type="ARBA" id="ARBA00022692"/>
    </source>
</evidence>
<accession>A0A0S2I0J7</accession>
<evidence type="ECO:0000256" key="4">
    <source>
        <dbReference type="ARBA" id="ARBA00022452"/>
    </source>
</evidence>
<keyword evidence="10" id="KW-0732">Signal</keyword>
<evidence type="ECO:0000256" key="3">
    <source>
        <dbReference type="ARBA" id="ARBA00022448"/>
    </source>
</evidence>
<keyword evidence="12" id="KW-1185">Reference proteome</keyword>
<keyword evidence="5" id="KW-0812">Transmembrane</keyword>
<dbReference type="RefSeq" id="WP_057953269.1">
    <property type="nucleotide sequence ID" value="NZ_CP013118.1"/>
</dbReference>
<feature type="chain" id="PRO_5006599337" evidence="10">
    <location>
        <begin position="20"/>
        <end position="480"/>
    </location>
</feature>
<dbReference type="Gene3D" id="1.20.1600.10">
    <property type="entry name" value="Outer membrane efflux proteins (OEP)"/>
    <property type="match status" value="1"/>
</dbReference>
<feature type="coiled-coil region" evidence="8">
    <location>
        <begin position="202"/>
        <end position="253"/>
    </location>
</feature>
<keyword evidence="3" id="KW-0813">Transport</keyword>
<feature type="region of interest" description="Disordered" evidence="9">
    <location>
        <begin position="120"/>
        <end position="139"/>
    </location>
</feature>
<dbReference type="SUPFAM" id="SSF56954">
    <property type="entry name" value="Outer membrane efflux proteins (OEP)"/>
    <property type="match status" value="1"/>
</dbReference>
<organism evidence="11 12">
    <name type="scientific">Salinivirga cyanobacteriivorans</name>
    <dbReference type="NCBI Taxonomy" id="1307839"/>
    <lineage>
        <taxon>Bacteria</taxon>
        <taxon>Pseudomonadati</taxon>
        <taxon>Bacteroidota</taxon>
        <taxon>Bacteroidia</taxon>
        <taxon>Bacteroidales</taxon>
        <taxon>Salinivirgaceae</taxon>
        <taxon>Salinivirga</taxon>
    </lineage>
</organism>
<name>A0A0S2I0J7_9BACT</name>